<evidence type="ECO:0000313" key="2">
    <source>
        <dbReference type="EMBL" id="KAK8778227.1"/>
    </source>
</evidence>
<accession>A0AAQ4EU34</accession>
<name>A0AAQ4EU34_AMBAM</name>
<dbReference type="EMBL" id="JARKHS020010997">
    <property type="protein sequence ID" value="KAK8778227.1"/>
    <property type="molecule type" value="Genomic_DNA"/>
</dbReference>
<keyword evidence="3" id="KW-1185">Reference proteome</keyword>
<dbReference type="GO" id="GO:0005802">
    <property type="term" value="C:trans-Golgi network"/>
    <property type="evidence" value="ECO:0007669"/>
    <property type="project" value="InterPro"/>
</dbReference>
<evidence type="ECO:0000256" key="1">
    <source>
        <dbReference type="SAM" id="SignalP"/>
    </source>
</evidence>
<gene>
    <name evidence="2" type="ORF">V5799_020432</name>
</gene>
<dbReference type="Proteomes" id="UP001321473">
    <property type="component" value="Unassembled WGS sequence"/>
</dbReference>
<feature type="chain" id="PRO_5042947864" evidence="1">
    <location>
        <begin position="22"/>
        <end position="90"/>
    </location>
</feature>
<organism evidence="2 3">
    <name type="scientific">Amblyomma americanum</name>
    <name type="common">Lone star tick</name>
    <dbReference type="NCBI Taxonomy" id="6943"/>
    <lineage>
        <taxon>Eukaryota</taxon>
        <taxon>Metazoa</taxon>
        <taxon>Ecdysozoa</taxon>
        <taxon>Arthropoda</taxon>
        <taxon>Chelicerata</taxon>
        <taxon>Arachnida</taxon>
        <taxon>Acari</taxon>
        <taxon>Parasitiformes</taxon>
        <taxon>Ixodida</taxon>
        <taxon>Ixodoidea</taxon>
        <taxon>Ixodidae</taxon>
        <taxon>Amblyomminae</taxon>
        <taxon>Amblyomma</taxon>
    </lineage>
</organism>
<keyword evidence="1" id="KW-0732">Signal</keyword>
<feature type="signal peptide" evidence="1">
    <location>
        <begin position="1"/>
        <end position="21"/>
    </location>
</feature>
<dbReference type="GO" id="GO:0055037">
    <property type="term" value="C:recycling endosome"/>
    <property type="evidence" value="ECO:0007669"/>
    <property type="project" value="TreeGrafter"/>
</dbReference>
<dbReference type="GO" id="GO:0032367">
    <property type="term" value="P:intracellular cholesterol transport"/>
    <property type="evidence" value="ECO:0007669"/>
    <property type="project" value="InterPro"/>
</dbReference>
<dbReference type="InterPro" id="IPR040362">
    <property type="entry name" value="RELCH"/>
</dbReference>
<dbReference type="PANTHER" id="PTHR32059:SF0">
    <property type="entry name" value="RAB11-BINDING PROTEIN RELCH"/>
    <property type="match status" value="1"/>
</dbReference>
<dbReference type="AlphaFoldDB" id="A0AAQ4EU34"/>
<evidence type="ECO:0000313" key="3">
    <source>
        <dbReference type="Proteomes" id="UP001321473"/>
    </source>
</evidence>
<dbReference type="PANTHER" id="PTHR32059">
    <property type="entry name" value="RAB11-BINDING PROTEIN RELCH"/>
    <property type="match status" value="1"/>
</dbReference>
<proteinExistence type="predicted"/>
<protein>
    <submittedName>
        <fullName evidence="2">Uncharacterized protein</fullName>
    </submittedName>
</protein>
<sequence>MAFLRNLLFVVSLCELPLSSMESVILELSMDKNYHEVLLSVLWEGVVHNTALVRNNAGRLFELLVGTVADPLLKSRVTPALVTLASDPEM</sequence>
<comment type="caution">
    <text evidence="2">The sequence shown here is derived from an EMBL/GenBank/DDBJ whole genome shotgun (WGS) entry which is preliminary data.</text>
</comment>
<reference evidence="2 3" key="1">
    <citation type="journal article" date="2023" name="Arcadia Sci">
        <title>De novo assembly of a long-read Amblyomma americanum tick genome.</title>
        <authorList>
            <person name="Chou S."/>
            <person name="Poskanzer K.E."/>
            <person name="Rollins M."/>
            <person name="Thuy-Boun P.S."/>
        </authorList>
    </citation>
    <scope>NUCLEOTIDE SEQUENCE [LARGE SCALE GENOMIC DNA]</scope>
    <source>
        <strain evidence="2">F_SG_1</strain>
        <tissue evidence="2">Salivary glands</tissue>
    </source>
</reference>